<dbReference type="Gene3D" id="1.10.287.950">
    <property type="entry name" value="Methyl-accepting chemotaxis protein"/>
    <property type="match status" value="1"/>
</dbReference>
<evidence type="ECO:0000256" key="11">
    <source>
        <dbReference type="SAM" id="Phobius"/>
    </source>
</evidence>
<dbReference type="Pfam" id="PF00672">
    <property type="entry name" value="HAMP"/>
    <property type="match status" value="1"/>
</dbReference>
<evidence type="ECO:0000259" key="13">
    <source>
        <dbReference type="PROSITE" id="PS50192"/>
    </source>
</evidence>
<dbReference type="Pfam" id="PF00015">
    <property type="entry name" value="MCPsignal"/>
    <property type="match status" value="1"/>
</dbReference>
<evidence type="ECO:0000256" key="3">
    <source>
        <dbReference type="ARBA" id="ARBA00022500"/>
    </source>
</evidence>
<dbReference type="RefSeq" id="WP_132976113.1">
    <property type="nucleotide sequence ID" value="NZ_SMAO01000002.1"/>
</dbReference>
<dbReference type="GO" id="GO:0005886">
    <property type="term" value="C:plasma membrane"/>
    <property type="evidence" value="ECO:0007669"/>
    <property type="project" value="UniProtKB-SubCell"/>
</dbReference>
<feature type="domain" description="Methyl-accepting transducer" evidence="12">
    <location>
        <begin position="406"/>
        <end position="642"/>
    </location>
</feature>
<feature type="transmembrane region" description="Helical" evidence="11">
    <location>
        <begin position="323"/>
        <end position="345"/>
    </location>
</feature>
<dbReference type="CDD" id="cd12913">
    <property type="entry name" value="PDC1_MCP_like"/>
    <property type="match status" value="1"/>
</dbReference>
<comment type="caution">
    <text evidence="15">The sequence shown here is derived from an EMBL/GenBank/DDBJ whole genome shotgun (WGS) entry which is preliminary data.</text>
</comment>
<dbReference type="SUPFAM" id="SSF58104">
    <property type="entry name" value="Methyl-accepting chemotaxis protein (MCP) signaling domain"/>
    <property type="match status" value="1"/>
</dbReference>
<dbReference type="AlphaFoldDB" id="A0A4R3N1R5"/>
<evidence type="ECO:0000256" key="10">
    <source>
        <dbReference type="PROSITE-ProRule" id="PRU00284"/>
    </source>
</evidence>
<sequence>MLNRLSMTRKLLFTLVPMSVLVLLGTTLFARGMVREATTQEAISATRQLARAQGEQIVGDLLQDLASVRALATVLHTRNRIQPDQRRDFINQVFARYLADHTEILGVWTVWEPNAFDGLDAQFVNAAGHDATGRFIPYWYRDGGKTASEPLKDYDTPGAGDYYLLAKTSRRPVILEPYKYAVGGVEKLLTSLVIPIIEDDRSVGVVGVDLLVSDLQEQIAKIRPFEGVSALFGQQGGVIAHPDPARLGLNLRDTESDTFGEDLPRFTDAVLQGQAFMTRREIARHAGQTLIVSEAIPLGDAPGAWSLVMMLPLENVLANTDTLIQRVIFINLVGLALLVALILVLSRSLATPLRGAVAALEDIASGQGDLTRRLPVEGRDEMAHIAAAFNTFVSKIQDLVGQLTGVAAQLAAAAEELFATSESSDGQMQRQRAETEQVATAMHEMTATVQEVARHANDAARAAEIANQESASGSDVVQQTISAIESLVREIEEAGEIIHRLETDSGAIGKVLDVIRGIAEQTNLLALNAAIEAARAGEQGRGFAVVADEVRVLASRTEASTKEIQQMIERLQAGADNAVGAMALSRSRSTETVTQAAHAGTSLKAISGAIARINEMNIQIASAAEEQSAVAEEINRNVANISQSVDSSSYGSRQIAEASEQLARLAAELQTQLGQFKV</sequence>
<dbReference type="GO" id="GO:0006935">
    <property type="term" value="P:chemotaxis"/>
    <property type="evidence" value="ECO:0007669"/>
    <property type="project" value="UniProtKB-KW"/>
</dbReference>
<evidence type="ECO:0000256" key="1">
    <source>
        <dbReference type="ARBA" id="ARBA00004429"/>
    </source>
</evidence>
<dbReference type="Pfam" id="PF02743">
    <property type="entry name" value="dCache_1"/>
    <property type="match status" value="1"/>
</dbReference>
<evidence type="ECO:0000256" key="6">
    <source>
        <dbReference type="ARBA" id="ARBA00022989"/>
    </source>
</evidence>
<dbReference type="PANTHER" id="PTHR32089">
    <property type="entry name" value="METHYL-ACCEPTING CHEMOTAXIS PROTEIN MCPB"/>
    <property type="match status" value="1"/>
</dbReference>
<organism evidence="15 16">
    <name type="scientific">Thiobaca trueperi</name>
    <dbReference type="NCBI Taxonomy" id="127458"/>
    <lineage>
        <taxon>Bacteria</taxon>
        <taxon>Pseudomonadati</taxon>
        <taxon>Pseudomonadota</taxon>
        <taxon>Gammaproteobacteria</taxon>
        <taxon>Chromatiales</taxon>
        <taxon>Chromatiaceae</taxon>
        <taxon>Thiobaca</taxon>
    </lineage>
</organism>
<dbReference type="EMBL" id="SMAO01000002">
    <property type="protein sequence ID" value="TCT22998.1"/>
    <property type="molecule type" value="Genomic_DNA"/>
</dbReference>
<dbReference type="PANTHER" id="PTHR32089:SF112">
    <property type="entry name" value="LYSOZYME-LIKE PROTEIN-RELATED"/>
    <property type="match status" value="1"/>
</dbReference>
<evidence type="ECO:0000256" key="5">
    <source>
        <dbReference type="ARBA" id="ARBA00022692"/>
    </source>
</evidence>
<gene>
    <name evidence="15" type="ORF">EDC35_102333</name>
</gene>
<dbReference type="InterPro" id="IPR033479">
    <property type="entry name" value="dCache_1"/>
</dbReference>
<name>A0A4R3N1R5_9GAMM</name>
<evidence type="ECO:0000256" key="4">
    <source>
        <dbReference type="ARBA" id="ARBA00022519"/>
    </source>
</evidence>
<keyword evidence="3" id="KW-0145">Chemotaxis</keyword>
<dbReference type="Proteomes" id="UP000295717">
    <property type="component" value="Unassembled WGS sequence"/>
</dbReference>
<dbReference type="SMART" id="SM00283">
    <property type="entry name" value="MA"/>
    <property type="match status" value="1"/>
</dbReference>
<dbReference type="CDD" id="cd11386">
    <property type="entry name" value="MCP_signal"/>
    <property type="match status" value="1"/>
</dbReference>
<dbReference type="PROSITE" id="PS50885">
    <property type="entry name" value="HAMP"/>
    <property type="match status" value="1"/>
</dbReference>
<dbReference type="Gene3D" id="3.30.450.20">
    <property type="entry name" value="PAS domain"/>
    <property type="match status" value="2"/>
</dbReference>
<keyword evidence="4" id="KW-0997">Cell inner membrane</keyword>
<keyword evidence="2" id="KW-1003">Cell membrane</keyword>
<accession>A0A4R3N1R5</accession>
<dbReference type="InterPro" id="IPR004089">
    <property type="entry name" value="MCPsignal_dom"/>
</dbReference>
<reference evidence="15 16" key="1">
    <citation type="submission" date="2019-03" db="EMBL/GenBank/DDBJ databases">
        <title>Genomic Encyclopedia of Type Strains, Phase IV (KMG-IV): sequencing the most valuable type-strain genomes for metagenomic binning, comparative biology and taxonomic classification.</title>
        <authorList>
            <person name="Goeker M."/>
        </authorList>
    </citation>
    <scope>NUCLEOTIDE SEQUENCE [LARGE SCALE GENOMIC DNA]</scope>
    <source>
        <strain evidence="15 16">DSM 13587</strain>
    </source>
</reference>
<keyword evidence="5 11" id="KW-0812">Transmembrane</keyword>
<dbReference type="InterPro" id="IPR000727">
    <property type="entry name" value="T_SNARE_dom"/>
</dbReference>
<dbReference type="CDD" id="cd06225">
    <property type="entry name" value="HAMP"/>
    <property type="match status" value="1"/>
</dbReference>
<dbReference type="InterPro" id="IPR003660">
    <property type="entry name" value="HAMP_dom"/>
</dbReference>
<comment type="subcellular location">
    <subcellularLocation>
        <location evidence="1">Cell inner membrane</location>
        <topology evidence="1">Multi-pass membrane protein</topology>
    </subcellularLocation>
</comment>
<protein>
    <submittedName>
        <fullName evidence="15">Methyl-accepting chemotaxis protein</fullName>
    </submittedName>
</protein>
<evidence type="ECO:0000259" key="12">
    <source>
        <dbReference type="PROSITE" id="PS50111"/>
    </source>
</evidence>
<keyword evidence="7 11" id="KW-0472">Membrane</keyword>
<dbReference type="OrthoDB" id="9781845at2"/>
<evidence type="ECO:0000256" key="2">
    <source>
        <dbReference type="ARBA" id="ARBA00022475"/>
    </source>
</evidence>
<evidence type="ECO:0000256" key="9">
    <source>
        <dbReference type="ARBA" id="ARBA00029447"/>
    </source>
</evidence>
<comment type="similarity">
    <text evidence="9">Belongs to the methyl-accepting chemotaxis (MCP) protein family.</text>
</comment>
<dbReference type="PROSITE" id="PS50192">
    <property type="entry name" value="T_SNARE"/>
    <property type="match status" value="1"/>
</dbReference>
<feature type="domain" description="HAMP" evidence="14">
    <location>
        <begin position="347"/>
        <end position="401"/>
    </location>
</feature>
<keyword evidence="6 11" id="KW-1133">Transmembrane helix</keyword>
<dbReference type="PROSITE" id="PS50111">
    <property type="entry name" value="CHEMOTAXIS_TRANSDUC_2"/>
    <property type="match status" value="1"/>
</dbReference>
<evidence type="ECO:0000256" key="7">
    <source>
        <dbReference type="ARBA" id="ARBA00023136"/>
    </source>
</evidence>
<evidence type="ECO:0000256" key="8">
    <source>
        <dbReference type="ARBA" id="ARBA00023224"/>
    </source>
</evidence>
<evidence type="ECO:0000313" key="16">
    <source>
        <dbReference type="Proteomes" id="UP000295717"/>
    </source>
</evidence>
<dbReference type="SMART" id="SM00304">
    <property type="entry name" value="HAMP"/>
    <property type="match status" value="1"/>
</dbReference>
<keyword evidence="8 10" id="KW-0807">Transducer</keyword>
<evidence type="ECO:0000259" key="14">
    <source>
        <dbReference type="PROSITE" id="PS50885"/>
    </source>
</evidence>
<keyword evidence="16" id="KW-1185">Reference proteome</keyword>
<evidence type="ECO:0000313" key="15">
    <source>
        <dbReference type="EMBL" id="TCT22998.1"/>
    </source>
</evidence>
<dbReference type="FunFam" id="1.10.287.950:FF:000001">
    <property type="entry name" value="Methyl-accepting chemotaxis sensory transducer"/>
    <property type="match status" value="1"/>
</dbReference>
<feature type="domain" description="T-SNARE coiled-coil homology" evidence="13">
    <location>
        <begin position="602"/>
        <end position="655"/>
    </location>
</feature>
<dbReference type="GO" id="GO:0007165">
    <property type="term" value="P:signal transduction"/>
    <property type="evidence" value="ECO:0007669"/>
    <property type="project" value="UniProtKB-KW"/>
</dbReference>
<proteinExistence type="inferred from homology"/>